<dbReference type="Pfam" id="PF00126">
    <property type="entry name" value="HTH_1"/>
    <property type="match status" value="1"/>
</dbReference>
<dbReference type="Gene3D" id="1.10.10.10">
    <property type="entry name" value="Winged helix-like DNA-binding domain superfamily/Winged helix DNA-binding domain"/>
    <property type="match status" value="1"/>
</dbReference>
<dbReference type="Proteomes" id="UP000494125">
    <property type="component" value="Unassembled WGS sequence"/>
</dbReference>
<dbReference type="GO" id="GO:0003700">
    <property type="term" value="F:DNA-binding transcription factor activity"/>
    <property type="evidence" value="ECO:0007669"/>
    <property type="project" value="InterPro"/>
</dbReference>
<accession>A0A6P2K8S9</accession>
<dbReference type="InterPro" id="IPR005119">
    <property type="entry name" value="LysR_subst-bd"/>
</dbReference>
<evidence type="ECO:0000256" key="3">
    <source>
        <dbReference type="ARBA" id="ARBA00023125"/>
    </source>
</evidence>
<dbReference type="PROSITE" id="PS50931">
    <property type="entry name" value="HTH_LYSR"/>
    <property type="match status" value="1"/>
</dbReference>
<dbReference type="InterPro" id="IPR000847">
    <property type="entry name" value="LysR_HTH_N"/>
</dbReference>
<dbReference type="PANTHER" id="PTHR30118">
    <property type="entry name" value="HTH-TYPE TRANSCRIPTIONAL REGULATOR LEUO-RELATED"/>
    <property type="match status" value="1"/>
</dbReference>
<proteinExistence type="inferred from homology"/>
<dbReference type="InterPro" id="IPR050389">
    <property type="entry name" value="LysR-type_TF"/>
</dbReference>
<dbReference type="SUPFAM" id="SSF46785">
    <property type="entry name" value="Winged helix' DNA-binding domain"/>
    <property type="match status" value="1"/>
</dbReference>
<keyword evidence="2" id="KW-0805">Transcription regulation</keyword>
<evidence type="ECO:0000256" key="2">
    <source>
        <dbReference type="ARBA" id="ARBA00023015"/>
    </source>
</evidence>
<dbReference type="AlphaFoldDB" id="A0A6P2K8S9"/>
<dbReference type="InterPro" id="IPR036388">
    <property type="entry name" value="WH-like_DNA-bd_sf"/>
</dbReference>
<gene>
    <name evidence="6" type="ORF">BDI24065_02310</name>
</gene>
<dbReference type="Gene3D" id="3.40.190.10">
    <property type="entry name" value="Periplasmic binding protein-like II"/>
    <property type="match status" value="2"/>
</dbReference>
<evidence type="ECO:0000259" key="5">
    <source>
        <dbReference type="PROSITE" id="PS50931"/>
    </source>
</evidence>
<evidence type="ECO:0000313" key="6">
    <source>
        <dbReference type="EMBL" id="VWB50483.1"/>
    </source>
</evidence>
<sequence>MPYAVPMEDIDLNLVTALDVLLTEGSVTGAARRLGLSTSAMSRTLTRLRTATGDPLLVRAGRRLVPTPHASALRDRVHAIASDARAVLRPATADLDMATLSSTFTIRAAASFMDMLAGPVVAAIGEIAPGVRVRFVARLDRDPGPLRDGTVDLEIGKRGDDAPELHTRELFHDGHVAVARAGHPLFAAARITPARYAACRHVIASQLGDFGGPANGPADTLAPAQVVQVVVPGYPDAMRVAAGTDLIALVPRSSLGNAFTPGLVDALGLRTFAIPVRLPEILISALWHPRMQRDPVHRRLRDAVIDVCKRAYPAARAPRARVRGTKTGAAD</sequence>
<evidence type="ECO:0000256" key="4">
    <source>
        <dbReference type="ARBA" id="ARBA00023163"/>
    </source>
</evidence>
<dbReference type="Pfam" id="PF03466">
    <property type="entry name" value="LysR_substrate"/>
    <property type="match status" value="1"/>
</dbReference>
<evidence type="ECO:0000256" key="1">
    <source>
        <dbReference type="ARBA" id="ARBA00009437"/>
    </source>
</evidence>
<dbReference type="PANTHER" id="PTHR30118:SF15">
    <property type="entry name" value="TRANSCRIPTIONAL REGULATORY PROTEIN"/>
    <property type="match status" value="1"/>
</dbReference>
<organism evidence="6 7">
    <name type="scientific">Burkholderia diffusa</name>
    <dbReference type="NCBI Taxonomy" id="488732"/>
    <lineage>
        <taxon>Bacteria</taxon>
        <taxon>Pseudomonadati</taxon>
        <taxon>Pseudomonadota</taxon>
        <taxon>Betaproteobacteria</taxon>
        <taxon>Burkholderiales</taxon>
        <taxon>Burkholderiaceae</taxon>
        <taxon>Burkholderia</taxon>
        <taxon>Burkholderia cepacia complex</taxon>
    </lineage>
</organism>
<feature type="domain" description="HTH lysR-type" evidence="5">
    <location>
        <begin position="10"/>
        <end position="67"/>
    </location>
</feature>
<comment type="similarity">
    <text evidence="1">Belongs to the LysR transcriptional regulatory family.</text>
</comment>
<keyword evidence="3" id="KW-0238">DNA-binding</keyword>
<evidence type="ECO:0000313" key="7">
    <source>
        <dbReference type="Proteomes" id="UP000494125"/>
    </source>
</evidence>
<protein>
    <submittedName>
        <fullName evidence="6">LysR family transcriptional regulator</fullName>
    </submittedName>
</protein>
<name>A0A6P2K8S9_9BURK</name>
<keyword evidence="4" id="KW-0804">Transcription</keyword>
<keyword evidence="7" id="KW-1185">Reference proteome</keyword>
<dbReference type="SUPFAM" id="SSF53850">
    <property type="entry name" value="Periplasmic binding protein-like II"/>
    <property type="match status" value="1"/>
</dbReference>
<dbReference type="InterPro" id="IPR036390">
    <property type="entry name" value="WH_DNA-bd_sf"/>
</dbReference>
<reference evidence="6 7" key="1">
    <citation type="submission" date="2019-09" db="EMBL/GenBank/DDBJ databases">
        <authorList>
            <person name="Depoorter E."/>
        </authorList>
    </citation>
    <scope>NUCLEOTIDE SEQUENCE [LARGE SCALE GENOMIC DNA]</scope>
    <source>
        <strain evidence="6">LMG 24065</strain>
    </source>
</reference>
<dbReference type="GO" id="GO:0003677">
    <property type="term" value="F:DNA binding"/>
    <property type="evidence" value="ECO:0007669"/>
    <property type="project" value="UniProtKB-KW"/>
</dbReference>
<dbReference type="EMBL" id="CABVPN010000010">
    <property type="protein sequence ID" value="VWB50483.1"/>
    <property type="molecule type" value="Genomic_DNA"/>
</dbReference>